<accession>A0ABC8UXT9</accession>
<dbReference type="Proteomes" id="UP001642360">
    <property type="component" value="Unassembled WGS sequence"/>
</dbReference>
<protein>
    <submittedName>
        <fullName evidence="1">Uncharacterized protein</fullName>
    </submittedName>
</protein>
<dbReference type="PANTHER" id="PTHR31549:SF149">
    <property type="entry name" value="ISOPRENOID SYNTHASE DOMAIN-CONTAINING PROTEIN"/>
    <property type="match status" value="1"/>
</dbReference>
<keyword evidence="2" id="KW-1185">Reference proteome</keyword>
<reference evidence="1 2" key="1">
    <citation type="submission" date="2024-02" db="EMBL/GenBank/DDBJ databases">
        <authorList>
            <person name="Vignale AGUSTIN F."/>
            <person name="Sosa J E."/>
            <person name="Modenutti C."/>
        </authorList>
    </citation>
    <scope>NUCLEOTIDE SEQUENCE [LARGE SCALE GENOMIC DNA]</scope>
</reference>
<evidence type="ECO:0000313" key="1">
    <source>
        <dbReference type="EMBL" id="CAK9185901.1"/>
    </source>
</evidence>
<dbReference type="AlphaFoldDB" id="A0ABC8UXT9"/>
<gene>
    <name evidence="1" type="ORF">ILEXP_LOCUS56361</name>
</gene>
<sequence length="115" mass="13123">MIAYELAPDTYTEFVVCTYIYFMSLLISGADDVIELRSHNIISNFCDSNEEVAKFFNTMASAVLDANVAIIHEVCYQIEKHSTSKAKTWMAQVLHDHFSSPGLLRPFFPQYFLLS</sequence>
<name>A0ABC8UXT9_9AQUA</name>
<organism evidence="1 2">
    <name type="scientific">Ilex paraguariensis</name>
    <name type="common">yerba mate</name>
    <dbReference type="NCBI Taxonomy" id="185542"/>
    <lineage>
        <taxon>Eukaryota</taxon>
        <taxon>Viridiplantae</taxon>
        <taxon>Streptophyta</taxon>
        <taxon>Embryophyta</taxon>
        <taxon>Tracheophyta</taxon>
        <taxon>Spermatophyta</taxon>
        <taxon>Magnoliopsida</taxon>
        <taxon>eudicotyledons</taxon>
        <taxon>Gunneridae</taxon>
        <taxon>Pentapetalae</taxon>
        <taxon>asterids</taxon>
        <taxon>campanulids</taxon>
        <taxon>Aquifoliales</taxon>
        <taxon>Aquifoliaceae</taxon>
        <taxon>Ilex</taxon>
    </lineage>
</organism>
<dbReference type="InterPro" id="IPR004158">
    <property type="entry name" value="DUF247_pln"/>
</dbReference>
<dbReference type="EMBL" id="CAUOFW020009479">
    <property type="protein sequence ID" value="CAK9185901.1"/>
    <property type="molecule type" value="Genomic_DNA"/>
</dbReference>
<proteinExistence type="predicted"/>
<comment type="caution">
    <text evidence="1">The sequence shown here is derived from an EMBL/GenBank/DDBJ whole genome shotgun (WGS) entry which is preliminary data.</text>
</comment>
<dbReference type="PANTHER" id="PTHR31549">
    <property type="entry name" value="PROTEIN, PUTATIVE (DUF247)-RELATED-RELATED"/>
    <property type="match status" value="1"/>
</dbReference>
<evidence type="ECO:0000313" key="2">
    <source>
        <dbReference type="Proteomes" id="UP001642360"/>
    </source>
</evidence>
<dbReference type="Pfam" id="PF03140">
    <property type="entry name" value="DUF247"/>
    <property type="match status" value="1"/>
</dbReference>